<evidence type="ECO:0000256" key="1">
    <source>
        <dbReference type="ARBA" id="ARBA00006700"/>
    </source>
</evidence>
<keyword evidence="7" id="KW-1185">Reference proteome</keyword>
<name>M7SW52_EUTLA</name>
<dbReference type="AlphaFoldDB" id="M7SW52"/>
<evidence type="ECO:0000256" key="4">
    <source>
        <dbReference type="ARBA" id="ARBA00039977"/>
    </source>
</evidence>
<organism evidence="6 7">
    <name type="scientific">Eutypa lata (strain UCR-EL1)</name>
    <name type="common">Grapevine dieback disease fungus</name>
    <name type="synonym">Eutypa armeniacae</name>
    <dbReference type="NCBI Taxonomy" id="1287681"/>
    <lineage>
        <taxon>Eukaryota</taxon>
        <taxon>Fungi</taxon>
        <taxon>Dikarya</taxon>
        <taxon>Ascomycota</taxon>
        <taxon>Pezizomycotina</taxon>
        <taxon>Sordariomycetes</taxon>
        <taxon>Xylariomycetidae</taxon>
        <taxon>Xylariales</taxon>
        <taxon>Diatrypaceae</taxon>
        <taxon>Eutypa</taxon>
    </lineage>
</organism>
<evidence type="ECO:0000313" key="6">
    <source>
        <dbReference type="EMBL" id="EMR68497.1"/>
    </source>
</evidence>
<dbReference type="InterPro" id="IPR012678">
    <property type="entry name" value="Ribosomal_uL23/eL15/eS24_sf"/>
</dbReference>
<dbReference type="PANTHER" id="PTHR12059:SF5">
    <property type="entry name" value="LARGE RIBOSOMAL SUBUNIT PROTEIN UL23M"/>
    <property type="match status" value="1"/>
</dbReference>
<reference evidence="7" key="1">
    <citation type="journal article" date="2013" name="Genome Announc.">
        <title>Draft genome sequence of the grapevine dieback fungus Eutypa lata UCR-EL1.</title>
        <authorList>
            <person name="Blanco-Ulate B."/>
            <person name="Rolshausen P.E."/>
            <person name="Cantu D."/>
        </authorList>
    </citation>
    <scope>NUCLEOTIDE SEQUENCE [LARGE SCALE GENOMIC DNA]</scope>
    <source>
        <strain evidence="7">UCR-EL1</strain>
    </source>
</reference>
<dbReference type="Proteomes" id="UP000012174">
    <property type="component" value="Unassembled WGS sequence"/>
</dbReference>
<dbReference type="PANTHER" id="PTHR12059">
    <property type="entry name" value="RIBOSOMAL PROTEIN L23-RELATED"/>
    <property type="match status" value="1"/>
</dbReference>
<feature type="region of interest" description="Disordered" evidence="5">
    <location>
        <begin position="111"/>
        <end position="131"/>
    </location>
</feature>
<dbReference type="GO" id="GO:0003735">
    <property type="term" value="F:structural constituent of ribosome"/>
    <property type="evidence" value="ECO:0007669"/>
    <property type="project" value="InterPro"/>
</dbReference>
<dbReference type="HOGENOM" id="CLU_086423_1_0_1"/>
<evidence type="ECO:0000256" key="2">
    <source>
        <dbReference type="ARBA" id="ARBA00022980"/>
    </source>
</evidence>
<keyword evidence="3" id="KW-0687">Ribonucleoprotein</keyword>
<dbReference type="InterPro" id="IPR013025">
    <property type="entry name" value="Ribosomal_uL23-like"/>
</dbReference>
<evidence type="ECO:0000313" key="7">
    <source>
        <dbReference type="Proteomes" id="UP000012174"/>
    </source>
</evidence>
<dbReference type="STRING" id="1287681.M7SW52"/>
<evidence type="ECO:0000256" key="5">
    <source>
        <dbReference type="SAM" id="MobiDB-lite"/>
    </source>
</evidence>
<dbReference type="Gene3D" id="3.30.70.330">
    <property type="match status" value="1"/>
</dbReference>
<proteinExistence type="inferred from homology"/>
<dbReference type="Pfam" id="PF00276">
    <property type="entry name" value="Ribosomal_L23"/>
    <property type="match status" value="1"/>
</dbReference>
<feature type="compositionally biased region" description="Basic and acidic residues" evidence="5">
    <location>
        <begin position="178"/>
        <end position="192"/>
    </location>
</feature>
<dbReference type="GO" id="GO:0032543">
    <property type="term" value="P:mitochondrial translation"/>
    <property type="evidence" value="ECO:0007669"/>
    <property type="project" value="TreeGrafter"/>
</dbReference>
<feature type="region of interest" description="Disordered" evidence="5">
    <location>
        <begin position="171"/>
        <end position="207"/>
    </location>
</feature>
<dbReference type="eggNOG" id="KOG4089">
    <property type="taxonomic scope" value="Eukaryota"/>
</dbReference>
<dbReference type="EMBL" id="KB706234">
    <property type="protein sequence ID" value="EMR68497.1"/>
    <property type="molecule type" value="Genomic_DNA"/>
</dbReference>
<comment type="similarity">
    <text evidence="1">Belongs to the universal ribosomal protein uL23 family.</text>
</comment>
<dbReference type="OMA" id="NFATFKV"/>
<dbReference type="SUPFAM" id="SSF54189">
    <property type="entry name" value="Ribosomal proteins S24e, L23 and L15e"/>
    <property type="match status" value="1"/>
</dbReference>
<sequence>MAAASASRVMRTGKKQVFLPDHMITFLRPKDTTNQPPNFATFKVPLTFNKLDLRDYLRHAYDVATLGVRSQLRQQRPRRSRLRGGRVYRPPPIKTMTVELAKPFVWPEAPEDKTPWVSERQARSQETLEKREARQRLMQKTGKMPLRDEMKMPKGRVSLQEEAKRLLKEGRWSNGRALDPKFADGKAGRVGKDAAAVGAKTRDSDVD</sequence>
<accession>M7SW52</accession>
<evidence type="ECO:0000256" key="3">
    <source>
        <dbReference type="ARBA" id="ARBA00023274"/>
    </source>
</evidence>
<dbReference type="GO" id="GO:0005762">
    <property type="term" value="C:mitochondrial large ribosomal subunit"/>
    <property type="evidence" value="ECO:0007669"/>
    <property type="project" value="TreeGrafter"/>
</dbReference>
<dbReference type="InterPro" id="IPR012677">
    <property type="entry name" value="Nucleotide-bd_a/b_plait_sf"/>
</dbReference>
<dbReference type="OrthoDB" id="275582at2759"/>
<gene>
    <name evidence="6" type="ORF">UCREL1_4488</name>
</gene>
<protein>
    <recommendedName>
        <fullName evidence="4">Large ribosomal subunit protein uL23m</fullName>
    </recommendedName>
</protein>
<dbReference type="KEGG" id="ela:UCREL1_4488"/>
<keyword evidence="2 6" id="KW-0689">Ribosomal protein</keyword>